<dbReference type="RefSeq" id="WP_036658305.1">
    <property type="nucleotide sequence ID" value="NZ_CBCRXL010000102.1"/>
</dbReference>
<dbReference type="Proteomes" id="UP001259239">
    <property type="component" value="Unassembled WGS sequence"/>
</dbReference>
<evidence type="ECO:0000313" key="2">
    <source>
        <dbReference type="Proteomes" id="UP001259239"/>
    </source>
</evidence>
<proteinExistence type="predicted"/>
<dbReference type="InterPro" id="IPR056084">
    <property type="entry name" value="DUF7667"/>
</dbReference>
<sequence>MIGIHPIHRRLAELHMLSKKRELTPLEWADLTHCIKQNATLVLKLDWLKELSVTAYAMQDTDWQHEICAQIKEIERTLDFPVI</sequence>
<reference evidence="1" key="2">
    <citation type="submission" date="2023-03" db="EMBL/GenBank/DDBJ databases">
        <authorList>
            <person name="Obshta O."/>
            <person name="Zabrodski M.W."/>
            <person name="Soomro T."/>
            <person name="Wilson G."/>
            <person name="Masood F."/>
            <person name="Thebeau J."/>
            <person name="Bezerra Da Silva M.C."/>
            <person name="Raza F."/>
            <person name="Biganski S."/>
            <person name="Jose M."/>
            <person name="Camilli M."/>
            <person name="Kozii I.V."/>
            <person name="Kozii R.V."/>
            <person name="Simko E."/>
            <person name="Wood S.C."/>
        </authorList>
    </citation>
    <scope>NUCLEOTIDE SEQUENCE</scope>
    <source>
        <strain evidence="1">PL001</strain>
    </source>
</reference>
<protein>
    <submittedName>
        <fullName evidence="1">Uncharacterized protein</fullName>
    </submittedName>
</protein>
<dbReference type="EMBL" id="JARQGV010000004">
    <property type="protein sequence ID" value="MDT2249921.1"/>
    <property type="molecule type" value="Genomic_DNA"/>
</dbReference>
<organism evidence="1 2">
    <name type="scientific">Paenibacillus larvae</name>
    <dbReference type="NCBI Taxonomy" id="1464"/>
    <lineage>
        <taxon>Bacteria</taxon>
        <taxon>Bacillati</taxon>
        <taxon>Bacillota</taxon>
        <taxon>Bacilli</taxon>
        <taxon>Bacillales</taxon>
        <taxon>Paenibacillaceae</taxon>
        <taxon>Paenibacillus</taxon>
    </lineage>
</organism>
<name>A0AAP5JPW5_9BACL</name>
<comment type="caution">
    <text evidence="1">The sequence shown here is derived from an EMBL/GenBank/DDBJ whole genome shotgun (WGS) entry which is preliminary data.</text>
</comment>
<reference evidence="1" key="1">
    <citation type="journal article" date="2023" name="J. Vet. Diagn. Invest.">
        <title>Oxytetracycline-resistant Paenibacillus larvae identified in commercial beekeeping operations in Saskatchewan using pooled honey sampling.</title>
        <authorList>
            <person name="Obshta O."/>
            <person name="Zabrodski M.W."/>
            <person name="Soomro T."/>
            <person name="Wilson G."/>
            <person name="Masood F."/>
            <person name="Thebeau J."/>
            <person name="Silva M.C.B."/>
            <person name="Biganski S."/>
            <person name="Kozii I.V."/>
            <person name="Koziy R.V."/>
            <person name="Raza M.F."/>
            <person name="Jose M.S."/>
            <person name="Simko E."/>
            <person name="Wood S.C."/>
        </authorList>
    </citation>
    <scope>NUCLEOTIDE SEQUENCE</scope>
    <source>
        <strain evidence="1">PL001</strain>
    </source>
</reference>
<evidence type="ECO:0000313" key="1">
    <source>
        <dbReference type="EMBL" id="MDT2249921.1"/>
    </source>
</evidence>
<accession>A0AAP5JPW5</accession>
<dbReference type="Pfam" id="PF24704">
    <property type="entry name" value="DUF7667"/>
    <property type="match status" value="1"/>
</dbReference>
<dbReference type="AlphaFoldDB" id="A0AAP5JPW5"/>
<gene>
    <name evidence="1" type="ORF">P7H09_00520</name>
</gene>